<dbReference type="RefSeq" id="WP_117401356.1">
    <property type="nucleotide sequence ID" value="NZ_QVNQ01000006.1"/>
</dbReference>
<proteinExistence type="inferred from homology"/>
<evidence type="ECO:0000256" key="1">
    <source>
        <dbReference type="ARBA" id="ARBA00008791"/>
    </source>
</evidence>
<dbReference type="InterPro" id="IPR006016">
    <property type="entry name" value="UspA"/>
</dbReference>
<gene>
    <name evidence="3" type="ORF">D0T12_21030</name>
</gene>
<reference evidence="3 4" key="1">
    <citation type="submission" date="2018-08" db="EMBL/GenBank/DDBJ databases">
        <title>Actinomadura spongicola sp. nov., isolated from marine sponge Leucetta chagosensis.</title>
        <authorList>
            <person name="Li L."/>
            <person name="Lin H.W."/>
        </authorList>
    </citation>
    <scope>NUCLEOTIDE SEQUENCE [LARGE SCALE GENOMIC DNA]</scope>
    <source>
        <strain evidence="3 4">LHW52907</strain>
    </source>
</reference>
<comment type="caution">
    <text evidence="3">The sequence shown here is derived from an EMBL/GenBank/DDBJ whole genome shotgun (WGS) entry which is preliminary data.</text>
</comment>
<dbReference type="Gene3D" id="3.40.50.620">
    <property type="entry name" value="HUPs"/>
    <property type="match status" value="2"/>
</dbReference>
<dbReference type="EMBL" id="QVNQ01000006">
    <property type="protein sequence ID" value="RFS83525.1"/>
    <property type="molecule type" value="Genomic_DNA"/>
</dbReference>
<dbReference type="Pfam" id="PF00582">
    <property type="entry name" value="Usp"/>
    <property type="match status" value="2"/>
</dbReference>
<dbReference type="PANTHER" id="PTHR46268">
    <property type="entry name" value="STRESS RESPONSE PROTEIN NHAX"/>
    <property type="match status" value="1"/>
</dbReference>
<comment type="similarity">
    <text evidence="1">Belongs to the universal stress protein A family.</text>
</comment>
<feature type="domain" description="UspA" evidence="2">
    <location>
        <begin position="150"/>
        <end position="284"/>
    </location>
</feature>
<dbReference type="InterPro" id="IPR006015">
    <property type="entry name" value="Universal_stress_UspA"/>
</dbReference>
<dbReference type="Proteomes" id="UP000262882">
    <property type="component" value="Unassembled WGS sequence"/>
</dbReference>
<protein>
    <submittedName>
        <fullName evidence="3">Universal stress protein</fullName>
    </submittedName>
</protein>
<accession>A0A372GDS3</accession>
<dbReference type="OrthoDB" id="3521798at2"/>
<dbReference type="SUPFAM" id="SSF52402">
    <property type="entry name" value="Adenine nucleotide alpha hydrolases-like"/>
    <property type="match status" value="2"/>
</dbReference>
<feature type="domain" description="UspA" evidence="2">
    <location>
        <begin position="10"/>
        <end position="141"/>
    </location>
</feature>
<dbReference type="InterPro" id="IPR014729">
    <property type="entry name" value="Rossmann-like_a/b/a_fold"/>
</dbReference>
<evidence type="ECO:0000313" key="3">
    <source>
        <dbReference type="EMBL" id="RFS83525.1"/>
    </source>
</evidence>
<name>A0A372GDS3_9ACTN</name>
<organism evidence="3 4">
    <name type="scientific">Actinomadura spongiicola</name>
    <dbReference type="NCBI Taxonomy" id="2303421"/>
    <lineage>
        <taxon>Bacteria</taxon>
        <taxon>Bacillati</taxon>
        <taxon>Actinomycetota</taxon>
        <taxon>Actinomycetes</taxon>
        <taxon>Streptosporangiales</taxon>
        <taxon>Thermomonosporaceae</taxon>
        <taxon>Actinomadura</taxon>
    </lineage>
</organism>
<evidence type="ECO:0000313" key="4">
    <source>
        <dbReference type="Proteomes" id="UP000262882"/>
    </source>
</evidence>
<keyword evidence="4" id="KW-1185">Reference proteome</keyword>
<dbReference type="AlphaFoldDB" id="A0A372GDS3"/>
<evidence type="ECO:0000259" key="2">
    <source>
        <dbReference type="Pfam" id="PF00582"/>
    </source>
</evidence>
<dbReference type="PRINTS" id="PR01438">
    <property type="entry name" value="UNVRSLSTRESS"/>
</dbReference>
<dbReference type="PANTHER" id="PTHR46268:SF6">
    <property type="entry name" value="UNIVERSAL STRESS PROTEIN UP12"/>
    <property type="match status" value="1"/>
</dbReference>
<sequence>MVALPRAQRSHVLLGYDGSEENDAALRWAVEEARLRGLDLTICHCWRWPYPEGHVNPRVKAAIQRVGENLLRKGARRVEDLGVPGKVHPLLRPGPVSDTLVCESGDAELIVVGSHEQRQVPAGSTAVRLPARTHRPVVAVRRFGRPRGLVVVGVDGSESADAALGFAIEEAALRECDLRVVYGAWEPGAVPDWELPLFTDKKKLYRARAAELDELVQPWSERYPKVPLEVSLLLERPREALLDAADGADLLVVGDRGVAGVHPLLGATSSAMLHHAPCTVAVVPPRDAARRAA</sequence>